<proteinExistence type="predicted"/>
<gene>
    <name evidence="2" type="ORF">AVEN_254178_1</name>
</gene>
<accession>A0A4Y2Q021</accession>
<feature type="region of interest" description="Disordered" evidence="1">
    <location>
        <begin position="83"/>
        <end position="105"/>
    </location>
</feature>
<evidence type="ECO:0000313" key="3">
    <source>
        <dbReference type="Proteomes" id="UP000499080"/>
    </source>
</evidence>
<evidence type="ECO:0000256" key="1">
    <source>
        <dbReference type="SAM" id="MobiDB-lite"/>
    </source>
</evidence>
<keyword evidence="3" id="KW-1185">Reference proteome</keyword>
<name>A0A4Y2Q021_ARAVE</name>
<organism evidence="2 3">
    <name type="scientific">Araneus ventricosus</name>
    <name type="common">Orbweaver spider</name>
    <name type="synonym">Epeira ventricosa</name>
    <dbReference type="NCBI Taxonomy" id="182803"/>
    <lineage>
        <taxon>Eukaryota</taxon>
        <taxon>Metazoa</taxon>
        <taxon>Ecdysozoa</taxon>
        <taxon>Arthropoda</taxon>
        <taxon>Chelicerata</taxon>
        <taxon>Arachnida</taxon>
        <taxon>Araneae</taxon>
        <taxon>Araneomorphae</taxon>
        <taxon>Entelegynae</taxon>
        <taxon>Araneoidea</taxon>
        <taxon>Araneidae</taxon>
        <taxon>Araneus</taxon>
    </lineage>
</organism>
<dbReference type="AlphaFoldDB" id="A0A4Y2Q021"/>
<reference evidence="2 3" key="1">
    <citation type="journal article" date="2019" name="Sci. Rep.">
        <title>Orb-weaving spider Araneus ventricosus genome elucidates the spidroin gene catalogue.</title>
        <authorList>
            <person name="Kono N."/>
            <person name="Nakamura H."/>
            <person name="Ohtoshi R."/>
            <person name="Moran D.A.P."/>
            <person name="Shinohara A."/>
            <person name="Yoshida Y."/>
            <person name="Fujiwara M."/>
            <person name="Mori M."/>
            <person name="Tomita M."/>
            <person name="Arakawa K."/>
        </authorList>
    </citation>
    <scope>NUCLEOTIDE SEQUENCE [LARGE SCALE GENOMIC DNA]</scope>
</reference>
<protein>
    <submittedName>
        <fullName evidence="2">Uncharacterized protein</fullName>
    </submittedName>
</protein>
<dbReference type="Proteomes" id="UP000499080">
    <property type="component" value="Unassembled WGS sequence"/>
</dbReference>
<sequence>MQLQSNDGLLNNDEILTFLDGRYVNAPEAMWRLNEFSLSEKSHVIMMLAVHLPNQQKVSRVQNEIKTLVDMGILEPIEKSDSATPIVPVTNPDEVSSTPTSPSDKEILPVFPAHTGEVEPTPPTSMTHEKRSNQRQCIQIQNRTPLHAPAIITFWLFKQCGRHEVLETSEDAP</sequence>
<evidence type="ECO:0000313" key="2">
    <source>
        <dbReference type="EMBL" id="GBN56473.1"/>
    </source>
</evidence>
<feature type="compositionally biased region" description="Polar residues" evidence="1">
    <location>
        <begin position="93"/>
        <end position="102"/>
    </location>
</feature>
<dbReference type="EMBL" id="BGPR01012529">
    <property type="protein sequence ID" value="GBN56473.1"/>
    <property type="molecule type" value="Genomic_DNA"/>
</dbReference>
<comment type="caution">
    <text evidence="2">The sequence shown here is derived from an EMBL/GenBank/DDBJ whole genome shotgun (WGS) entry which is preliminary data.</text>
</comment>